<feature type="compositionally biased region" description="Basic and acidic residues" evidence="1">
    <location>
        <begin position="148"/>
        <end position="164"/>
    </location>
</feature>
<evidence type="ECO:0000313" key="3">
    <source>
        <dbReference type="Proteomes" id="UP001154078"/>
    </source>
</evidence>
<dbReference type="Proteomes" id="UP001154078">
    <property type="component" value="Chromosome 8"/>
</dbReference>
<sequence>MKNVQVQALQEKIGLGIAAIETTITRYLENLKNPSENYIGALVDAAKIFCDVHHLISMHRRYNITPILKHEVKKMAQSTEIGEYLFGPNMQEKIKAAEALQQVGRKIKVSTYKPKTKITKRKTQPQEQPSTSKNFQRFLSTKSSEPIQGERKRSKERRKAKEIEVSTQTTEEVTVRTQAGKLALFHKN</sequence>
<proteinExistence type="predicted"/>
<feature type="compositionally biased region" description="Polar residues" evidence="1">
    <location>
        <begin position="125"/>
        <end position="146"/>
    </location>
</feature>
<reference evidence="2" key="1">
    <citation type="submission" date="2021-12" db="EMBL/GenBank/DDBJ databases">
        <authorList>
            <person name="King R."/>
        </authorList>
    </citation>
    <scope>NUCLEOTIDE SEQUENCE</scope>
</reference>
<gene>
    <name evidence="2" type="ORF">MELIAE_LOCUS12152</name>
</gene>
<protein>
    <submittedName>
        <fullName evidence="2">Uncharacterized protein</fullName>
    </submittedName>
</protein>
<feature type="region of interest" description="Disordered" evidence="1">
    <location>
        <begin position="113"/>
        <end position="172"/>
    </location>
</feature>
<keyword evidence="3" id="KW-1185">Reference proteome</keyword>
<dbReference type="EMBL" id="OV121139">
    <property type="protein sequence ID" value="CAH0563172.1"/>
    <property type="molecule type" value="Genomic_DNA"/>
</dbReference>
<name>A0A9P0BH05_BRAAE</name>
<dbReference type="OrthoDB" id="6752752at2759"/>
<feature type="compositionally biased region" description="Basic residues" evidence="1">
    <location>
        <begin position="114"/>
        <end position="123"/>
    </location>
</feature>
<dbReference type="AlphaFoldDB" id="A0A9P0BH05"/>
<evidence type="ECO:0000313" key="2">
    <source>
        <dbReference type="EMBL" id="CAH0563172.1"/>
    </source>
</evidence>
<evidence type="ECO:0000256" key="1">
    <source>
        <dbReference type="SAM" id="MobiDB-lite"/>
    </source>
</evidence>
<organism evidence="2 3">
    <name type="scientific">Brassicogethes aeneus</name>
    <name type="common">Rape pollen beetle</name>
    <name type="synonym">Meligethes aeneus</name>
    <dbReference type="NCBI Taxonomy" id="1431903"/>
    <lineage>
        <taxon>Eukaryota</taxon>
        <taxon>Metazoa</taxon>
        <taxon>Ecdysozoa</taxon>
        <taxon>Arthropoda</taxon>
        <taxon>Hexapoda</taxon>
        <taxon>Insecta</taxon>
        <taxon>Pterygota</taxon>
        <taxon>Neoptera</taxon>
        <taxon>Endopterygota</taxon>
        <taxon>Coleoptera</taxon>
        <taxon>Polyphaga</taxon>
        <taxon>Cucujiformia</taxon>
        <taxon>Nitidulidae</taxon>
        <taxon>Meligethinae</taxon>
        <taxon>Brassicogethes</taxon>
    </lineage>
</organism>
<accession>A0A9P0BH05</accession>